<comment type="caution">
    <text evidence="2">The sequence shown here is derived from an EMBL/GenBank/DDBJ whole genome shotgun (WGS) entry which is preliminary data.</text>
</comment>
<reference evidence="2 3" key="1">
    <citation type="submission" date="2020-10" db="EMBL/GenBank/DDBJ databases">
        <title>Plant Genome Project.</title>
        <authorList>
            <person name="Zhang R.-G."/>
        </authorList>
    </citation>
    <scope>NUCLEOTIDE SEQUENCE [LARGE SCALE GENOMIC DNA]</scope>
    <source>
        <strain evidence="2">FAFU-HL-1</strain>
        <tissue evidence="2">Leaf</tissue>
    </source>
</reference>
<accession>A0A835NAM3</accession>
<keyword evidence="1" id="KW-1133">Transmembrane helix</keyword>
<sequence>MNFRRLCMGGIAKRGRGRTPTPGRYQGRVRDKRGMCQSYSCFRVAILISTLSYVMVVAIDDAVATHLADGMTETLIQGTEEEDHAL</sequence>
<gene>
    <name evidence="2" type="ORF">SADUNF_Sadunf01G0079700</name>
</gene>
<evidence type="ECO:0000313" key="2">
    <source>
        <dbReference type="EMBL" id="KAF9689317.1"/>
    </source>
</evidence>
<protein>
    <submittedName>
        <fullName evidence="2">Uncharacterized protein</fullName>
    </submittedName>
</protein>
<organism evidence="2 3">
    <name type="scientific">Salix dunnii</name>
    <dbReference type="NCBI Taxonomy" id="1413687"/>
    <lineage>
        <taxon>Eukaryota</taxon>
        <taxon>Viridiplantae</taxon>
        <taxon>Streptophyta</taxon>
        <taxon>Embryophyta</taxon>
        <taxon>Tracheophyta</taxon>
        <taxon>Spermatophyta</taxon>
        <taxon>Magnoliopsida</taxon>
        <taxon>eudicotyledons</taxon>
        <taxon>Gunneridae</taxon>
        <taxon>Pentapetalae</taxon>
        <taxon>rosids</taxon>
        <taxon>fabids</taxon>
        <taxon>Malpighiales</taxon>
        <taxon>Salicaceae</taxon>
        <taxon>Saliceae</taxon>
        <taxon>Salix</taxon>
    </lineage>
</organism>
<dbReference type="EMBL" id="JADGMS010000001">
    <property type="protein sequence ID" value="KAF9689317.1"/>
    <property type="molecule type" value="Genomic_DNA"/>
</dbReference>
<name>A0A835NAM3_9ROSI</name>
<evidence type="ECO:0000256" key="1">
    <source>
        <dbReference type="SAM" id="Phobius"/>
    </source>
</evidence>
<evidence type="ECO:0000313" key="3">
    <source>
        <dbReference type="Proteomes" id="UP000657918"/>
    </source>
</evidence>
<keyword evidence="1" id="KW-0812">Transmembrane</keyword>
<dbReference type="Proteomes" id="UP000657918">
    <property type="component" value="Unassembled WGS sequence"/>
</dbReference>
<proteinExistence type="predicted"/>
<keyword evidence="1" id="KW-0472">Membrane</keyword>
<keyword evidence="3" id="KW-1185">Reference proteome</keyword>
<dbReference type="AlphaFoldDB" id="A0A835NAM3"/>
<feature type="transmembrane region" description="Helical" evidence="1">
    <location>
        <begin position="40"/>
        <end position="59"/>
    </location>
</feature>